<reference evidence="2" key="1">
    <citation type="submission" date="2007-02" db="EMBL/GenBank/DDBJ databases">
        <title>Complete sequence of Pyrobaculum calidifontis JCM 11548.</title>
        <authorList>
            <consortium name="US DOE Joint Genome Institute"/>
            <person name="Copeland A."/>
            <person name="Lucas S."/>
            <person name="Lapidus A."/>
            <person name="Barry K."/>
            <person name="Glavina del Rio T."/>
            <person name="Dalin E."/>
            <person name="Tice H."/>
            <person name="Pitluck S."/>
            <person name="Chain P."/>
            <person name="Malfatti S."/>
            <person name="Shin M."/>
            <person name="Vergez L."/>
            <person name="Schmutz J."/>
            <person name="Larimer F."/>
            <person name="Land M."/>
            <person name="Hauser L."/>
            <person name="Kyrpides N."/>
            <person name="Mikhailova N."/>
            <person name="Cozen A.E."/>
            <person name="Fitz-Gibbon S.T."/>
            <person name="House C.H."/>
            <person name="Saltikov C."/>
            <person name="Lowe T.M."/>
            <person name="Richardson P."/>
        </authorList>
    </citation>
    <scope>NUCLEOTIDE SEQUENCE [LARGE SCALE GENOMIC DNA]</scope>
    <source>
        <strain evidence="2">JCM 11548</strain>
    </source>
</reference>
<dbReference type="GeneID" id="4908191"/>
<gene>
    <name evidence="2" type="ordered locus">Pcal_1664</name>
</gene>
<dbReference type="eggNOG" id="arCOG05588">
    <property type="taxonomic scope" value="Archaea"/>
</dbReference>
<keyword evidence="1" id="KW-0175">Coiled coil</keyword>
<dbReference type="KEGG" id="pcl:Pcal_1664"/>
<sequence>MQIRIDGRVEEVKTIEELEQLCKKLREELQGGGCQYHSWYIRVPPDRLLAILKKAFMKYSQGVLAVSEVISEYLEENKLSKSLSRVITPTLSSLGLMAGGKFTAAAVELGRLLAEGRSEEAFEKLRQLVMRNCVLREVLENVGDCAELEKVVASVLAAYGKSVRFDELKYTAELIKLIEPRCSGCEFKCVTPEKIAACTQRLVQIATPHMRELFEKLDISLLPEHLDYVQIARDAYSINVKGTAKQIGMLLIAEPVETAEPQRLKNTLAKLDEKIVEGVYEVYVKIVPIIEGGGGGCRSLKLLVEVVRGDLERASKLVKASS</sequence>
<dbReference type="HOGENOM" id="CLU_867728_0_0_2"/>
<dbReference type="Proteomes" id="UP000001431">
    <property type="component" value="Chromosome"/>
</dbReference>
<dbReference type="RefSeq" id="WP_011850340.1">
    <property type="nucleotide sequence ID" value="NC_009073.1"/>
</dbReference>
<feature type="coiled-coil region" evidence="1">
    <location>
        <begin position="8"/>
        <end position="35"/>
    </location>
</feature>
<evidence type="ECO:0000313" key="2">
    <source>
        <dbReference type="EMBL" id="ABO09081.1"/>
    </source>
</evidence>
<keyword evidence="3" id="KW-1185">Reference proteome</keyword>
<name>A3MWR4_PYRCJ</name>
<dbReference type="EMBL" id="CP000561">
    <property type="protein sequence ID" value="ABO09081.1"/>
    <property type="molecule type" value="Genomic_DNA"/>
</dbReference>
<evidence type="ECO:0000256" key="1">
    <source>
        <dbReference type="SAM" id="Coils"/>
    </source>
</evidence>
<dbReference type="OrthoDB" id="25657at2157"/>
<evidence type="ECO:0000313" key="3">
    <source>
        <dbReference type="Proteomes" id="UP000001431"/>
    </source>
</evidence>
<protein>
    <submittedName>
        <fullName evidence="2">Uncharacterized protein</fullName>
    </submittedName>
</protein>
<proteinExistence type="predicted"/>
<dbReference type="AlphaFoldDB" id="A3MWR4"/>
<accession>A3MWR4</accession>
<organism evidence="2 3">
    <name type="scientific">Pyrobaculum calidifontis (strain DSM 21063 / JCM 11548 / VA1)</name>
    <dbReference type="NCBI Taxonomy" id="410359"/>
    <lineage>
        <taxon>Archaea</taxon>
        <taxon>Thermoproteota</taxon>
        <taxon>Thermoprotei</taxon>
        <taxon>Thermoproteales</taxon>
        <taxon>Thermoproteaceae</taxon>
        <taxon>Pyrobaculum</taxon>
    </lineage>
</organism>